<evidence type="ECO:0000313" key="1">
    <source>
        <dbReference type="EMBL" id="SFC75767.1"/>
    </source>
</evidence>
<reference evidence="1 2" key="1">
    <citation type="submission" date="2016-10" db="EMBL/GenBank/DDBJ databases">
        <authorList>
            <person name="de Groot N.N."/>
        </authorList>
    </citation>
    <scope>NUCLEOTIDE SEQUENCE [LARGE SCALE GENOMIC DNA]</scope>
    <source>
        <strain evidence="1 2">DSM 26130</strain>
    </source>
</reference>
<name>A0A1I1LRA3_9BACT</name>
<evidence type="ECO:0000313" key="2">
    <source>
        <dbReference type="Proteomes" id="UP000198598"/>
    </source>
</evidence>
<gene>
    <name evidence="1" type="ORF">SAMN05216167_102329</name>
</gene>
<dbReference type="AlphaFoldDB" id="A0A1I1LRA3"/>
<organism evidence="1 2">
    <name type="scientific">Spirosoma endophyticum</name>
    <dbReference type="NCBI Taxonomy" id="662367"/>
    <lineage>
        <taxon>Bacteria</taxon>
        <taxon>Pseudomonadati</taxon>
        <taxon>Bacteroidota</taxon>
        <taxon>Cytophagia</taxon>
        <taxon>Cytophagales</taxon>
        <taxon>Cytophagaceae</taxon>
        <taxon>Spirosoma</taxon>
    </lineage>
</organism>
<dbReference type="EMBL" id="FOLQ01000002">
    <property type="protein sequence ID" value="SFC75767.1"/>
    <property type="molecule type" value="Genomic_DNA"/>
</dbReference>
<dbReference type="Proteomes" id="UP000198598">
    <property type="component" value="Unassembled WGS sequence"/>
</dbReference>
<protein>
    <submittedName>
        <fullName evidence="1">Uncharacterized protein</fullName>
    </submittedName>
</protein>
<keyword evidence="2" id="KW-1185">Reference proteome</keyword>
<accession>A0A1I1LRA3</accession>
<sequence length="32" mass="3964">MYLDKTKLHDLIKKTDKLDTYTTSKWDKYTRL</sequence>
<proteinExistence type="predicted"/>